<keyword evidence="2" id="KW-0564">Palmitate</keyword>
<keyword evidence="2" id="KW-0449">Lipoprotein</keyword>
<dbReference type="EMBL" id="QFQI01000002">
    <property type="protein sequence ID" value="PZQ62132.1"/>
    <property type="molecule type" value="Genomic_DNA"/>
</dbReference>
<dbReference type="PANTHER" id="PTHR30203">
    <property type="entry name" value="OUTER MEMBRANE CATION EFFLUX PROTEIN"/>
    <property type="match status" value="1"/>
</dbReference>
<dbReference type="PANTHER" id="PTHR30203:SF21">
    <property type="entry name" value="OUTER MEMBRANE COMPONENT OF MULTIDRUG EFFLUX PUMP-RELATED"/>
    <property type="match status" value="1"/>
</dbReference>
<dbReference type="AlphaFoldDB" id="A0A2W5P8R7"/>
<keyword evidence="2" id="KW-1134">Transmembrane beta strand</keyword>
<dbReference type="InterPro" id="IPR003423">
    <property type="entry name" value="OMP_efflux"/>
</dbReference>
<dbReference type="NCBIfam" id="TIGR01845">
    <property type="entry name" value="outer_NodT"/>
    <property type="match status" value="1"/>
</dbReference>
<dbReference type="InterPro" id="IPR010131">
    <property type="entry name" value="MdtP/NodT-like"/>
</dbReference>
<dbReference type="GO" id="GO:0015562">
    <property type="term" value="F:efflux transmembrane transporter activity"/>
    <property type="evidence" value="ECO:0007669"/>
    <property type="project" value="InterPro"/>
</dbReference>
<comment type="caution">
    <text evidence="3">The sequence shown here is derived from an EMBL/GenBank/DDBJ whole genome shotgun (WGS) entry which is preliminary data.</text>
</comment>
<evidence type="ECO:0000313" key="3">
    <source>
        <dbReference type="EMBL" id="PZQ62132.1"/>
    </source>
</evidence>
<sequence>MVAVALLGGCASVGPDYAPPPLPARLDARPSSEFVSATSGAVVNTPLPTHWWKLYRDPRLDALVAEGLAANTDLRVAAANLERAQAAVSEARAVAGVQTTADAGVTVGQTSTLGIAPASGVHPVTDLGAGISYQLDVVGRLRRAIEAQVASAAAQAAALDLARTTVAAGIVDAYTAACAAGSQLAVGEQSLRLQRASLALSQRGAAGGIVAPIDVVRSRALVAQLDAALPPLRRARAVSLFRLANLLGRSPDDVPAGLATCATIPMIAQPLPVGNGAELIRRRPDIRQAERELAAATALIGVETAALYPSVTLGASVGTTSRTIGGLFTGSGLNFSLGPLLSWSFPNRSVARARVAQADADARAALARFDGVVLGALREAEVALTTYARDLEENERLRMVRDENRRALSLQRRLRAGGTISGLALLDVERSLASAESTVAASDTRVAADRVTVFLALGGGWER</sequence>
<dbReference type="Gene3D" id="2.20.200.10">
    <property type="entry name" value="Outer membrane efflux proteins (OEP)"/>
    <property type="match status" value="1"/>
</dbReference>
<dbReference type="Proteomes" id="UP000249229">
    <property type="component" value="Unassembled WGS sequence"/>
</dbReference>
<evidence type="ECO:0000256" key="2">
    <source>
        <dbReference type="RuleBase" id="RU362097"/>
    </source>
</evidence>
<organism evidence="3 4">
    <name type="scientific">Sphingomonas taxi</name>
    <dbReference type="NCBI Taxonomy" id="1549858"/>
    <lineage>
        <taxon>Bacteria</taxon>
        <taxon>Pseudomonadati</taxon>
        <taxon>Pseudomonadota</taxon>
        <taxon>Alphaproteobacteria</taxon>
        <taxon>Sphingomonadales</taxon>
        <taxon>Sphingomonadaceae</taxon>
        <taxon>Sphingomonas</taxon>
    </lineage>
</organism>
<evidence type="ECO:0000313" key="4">
    <source>
        <dbReference type="Proteomes" id="UP000249229"/>
    </source>
</evidence>
<comment type="subcellular location">
    <subcellularLocation>
        <location evidence="2">Cell membrane</location>
        <topology evidence="2">Lipid-anchor</topology>
    </subcellularLocation>
</comment>
<dbReference type="SUPFAM" id="SSF56954">
    <property type="entry name" value="Outer membrane efflux proteins (OEP)"/>
    <property type="match status" value="1"/>
</dbReference>
<keyword evidence="2" id="KW-0812">Transmembrane</keyword>
<gene>
    <name evidence="3" type="ORF">DI544_04550</name>
</gene>
<dbReference type="GO" id="GO:0005886">
    <property type="term" value="C:plasma membrane"/>
    <property type="evidence" value="ECO:0007669"/>
    <property type="project" value="UniProtKB-SubCell"/>
</dbReference>
<reference evidence="3 4" key="1">
    <citation type="submission" date="2017-08" db="EMBL/GenBank/DDBJ databases">
        <title>Infants hospitalized years apart are colonized by the same room-sourced microbial strains.</title>
        <authorList>
            <person name="Brooks B."/>
            <person name="Olm M.R."/>
            <person name="Firek B.A."/>
            <person name="Baker R."/>
            <person name="Thomas B.C."/>
            <person name="Morowitz M.J."/>
            <person name="Banfield J.F."/>
        </authorList>
    </citation>
    <scope>NUCLEOTIDE SEQUENCE [LARGE SCALE GENOMIC DNA]</scope>
    <source>
        <strain evidence="3">S2_005_001_R1_22</strain>
    </source>
</reference>
<keyword evidence="2" id="KW-0472">Membrane</keyword>
<dbReference type="Gene3D" id="1.20.1600.10">
    <property type="entry name" value="Outer membrane efflux proteins (OEP)"/>
    <property type="match status" value="1"/>
</dbReference>
<name>A0A2W5P8R7_9SPHN</name>
<accession>A0A2W5P8R7</accession>
<comment type="similarity">
    <text evidence="1 2">Belongs to the outer membrane factor (OMF) (TC 1.B.17) family.</text>
</comment>
<protein>
    <submittedName>
        <fullName evidence="3">RND transporter</fullName>
    </submittedName>
</protein>
<evidence type="ECO:0000256" key="1">
    <source>
        <dbReference type="ARBA" id="ARBA00007613"/>
    </source>
</evidence>
<proteinExistence type="inferred from homology"/>
<dbReference type="Pfam" id="PF02321">
    <property type="entry name" value="OEP"/>
    <property type="match status" value="2"/>
</dbReference>